<protein>
    <submittedName>
        <fullName evidence="1">Uncharacterized protein</fullName>
    </submittedName>
</protein>
<dbReference type="Proteomes" id="UP000016842">
    <property type="component" value="Unassembled WGS sequence"/>
</dbReference>
<proteinExistence type="predicted"/>
<dbReference type="EMBL" id="ASXJ01000304">
    <property type="protein sequence ID" value="ERM00529.1"/>
    <property type="molecule type" value="Genomic_DNA"/>
</dbReference>
<reference evidence="1 2" key="1">
    <citation type="journal article" date="2014" name="FEMS Microbiol. Lett.">
        <title>Genome sequencing analysis reveals virulence-related gene content of Ochrobactrum intermedium strain 229E, a urease-positive strain isolated from the human gastric niche.</title>
        <authorList>
            <person name="Kulkarni G.J."/>
            <person name="Shetty S."/>
            <person name="Dharne M.S."/>
            <person name="Shouche Y.S."/>
        </authorList>
    </citation>
    <scope>NUCLEOTIDE SEQUENCE [LARGE SCALE GENOMIC DNA]</scope>
    <source>
        <strain evidence="1 2">229E</strain>
    </source>
</reference>
<name>U4V769_9HYPH</name>
<comment type="caution">
    <text evidence="1">The sequence shown here is derived from an EMBL/GenBank/DDBJ whole genome shotgun (WGS) entry which is preliminary data.</text>
</comment>
<accession>U4V769</accession>
<evidence type="ECO:0000313" key="1">
    <source>
        <dbReference type="EMBL" id="ERM00529.1"/>
    </source>
</evidence>
<sequence>MQSALHENFDAFMELSFSQIRIIIGKFQF</sequence>
<evidence type="ECO:0000313" key="2">
    <source>
        <dbReference type="Proteomes" id="UP000016842"/>
    </source>
</evidence>
<gene>
    <name evidence="1" type="ORF">Q644_26215</name>
</gene>
<organism evidence="1 2">
    <name type="scientific">Brucella intermedia 229E</name>
    <dbReference type="NCBI Taxonomy" id="1337887"/>
    <lineage>
        <taxon>Bacteria</taxon>
        <taxon>Pseudomonadati</taxon>
        <taxon>Pseudomonadota</taxon>
        <taxon>Alphaproteobacteria</taxon>
        <taxon>Hyphomicrobiales</taxon>
        <taxon>Brucellaceae</taxon>
        <taxon>Brucella/Ochrobactrum group</taxon>
        <taxon>Brucella</taxon>
    </lineage>
</organism>
<dbReference type="AlphaFoldDB" id="U4V769"/>